<gene>
    <name evidence="4" type="ORF">SAMN04489750_3390</name>
</gene>
<dbReference type="GO" id="GO:0016747">
    <property type="term" value="F:acyltransferase activity, transferring groups other than amino-acyl groups"/>
    <property type="evidence" value="ECO:0007669"/>
    <property type="project" value="InterPro"/>
</dbReference>
<feature type="domain" description="N-acetyltransferase" evidence="3">
    <location>
        <begin position="1"/>
        <end position="172"/>
    </location>
</feature>
<reference evidence="5" key="1">
    <citation type="submission" date="2016-10" db="EMBL/GenBank/DDBJ databases">
        <authorList>
            <person name="Varghese N."/>
            <person name="Submissions S."/>
        </authorList>
    </citation>
    <scope>NUCLEOTIDE SEQUENCE [LARGE SCALE GENOMIC DNA]</scope>
    <source>
        <strain evidence="5">DSM 22951</strain>
    </source>
</reference>
<evidence type="ECO:0000313" key="5">
    <source>
        <dbReference type="Proteomes" id="UP000250028"/>
    </source>
</evidence>
<accession>A0A2Y8ZUH9</accession>
<dbReference type="PROSITE" id="PS51186">
    <property type="entry name" value="GNAT"/>
    <property type="match status" value="2"/>
</dbReference>
<sequence>MQIRVARRDEAAVIADLVQSAYRGDSGRRGWTTESDLLDNQRIGADEVRAIIDGTDSAVLVGQDGERIIACAELRRFDDHTAYFGMFAVDPDQQNAGVGRQLLTAAEQFAQQTWHADTMRMMVIDLRTELIDWYHRRGYQRTDEVIPMPEEFLVGASQPDLKFAVLTKRLGPNLTPITAEDRDAWEPLWQGYLRFYEEQLPDAITDDTFARLVADQELHGVLARDADGTAIGFVHWLFHASTWTPQGYCYLEDLFVAPDSRAHGTGAGLIAHVMHAAREAGAAKVYWLTQQGNSRARSLYDKVATDTGFVHYESELS</sequence>
<dbReference type="RefSeq" id="WP_109687661.1">
    <property type="nucleotide sequence ID" value="NZ_QGDN01000001.1"/>
</dbReference>
<dbReference type="PANTHER" id="PTHR43877">
    <property type="entry name" value="AMINOALKYLPHOSPHONATE N-ACETYLTRANSFERASE-RELATED-RELATED"/>
    <property type="match status" value="1"/>
</dbReference>
<keyword evidence="2" id="KW-0012">Acyltransferase</keyword>
<dbReference type="OrthoDB" id="119501at2"/>
<keyword evidence="4" id="KW-0687">Ribonucleoprotein</keyword>
<keyword evidence="4" id="KW-0689">Ribosomal protein</keyword>
<dbReference type="InterPro" id="IPR000182">
    <property type="entry name" value="GNAT_dom"/>
</dbReference>
<proteinExistence type="predicted"/>
<name>A0A2Y8ZUH9_9MICO</name>
<dbReference type="Proteomes" id="UP000250028">
    <property type="component" value="Unassembled WGS sequence"/>
</dbReference>
<dbReference type="Pfam" id="PF00583">
    <property type="entry name" value="Acetyltransf_1"/>
    <property type="match status" value="1"/>
</dbReference>
<organism evidence="4 5">
    <name type="scientific">Branchiibius hedensis</name>
    <dbReference type="NCBI Taxonomy" id="672460"/>
    <lineage>
        <taxon>Bacteria</taxon>
        <taxon>Bacillati</taxon>
        <taxon>Actinomycetota</taxon>
        <taxon>Actinomycetes</taxon>
        <taxon>Micrococcales</taxon>
        <taxon>Dermacoccaceae</taxon>
        <taxon>Branchiibius</taxon>
    </lineage>
</organism>
<evidence type="ECO:0000256" key="1">
    <source>
        <dbReference type="ARBA" id="ARBA00022679"/>
    </source>
</evidence>
<evidence type="ECO:0000259" key="3">
    <source>
        <dbReference type="PROSITE" id="PS51186"/>
    </source>
</evidence>
<evidence type="ECO:0000313" key="4">
    <source>
        <dbReference type="EMBL" id="SSA36011.1"/>
    </source>
</evidence>
<dbReference type="Gene3D" id="3.40.630.30">
    <property type="match status" value="2"/>
</dbReference>
<dbReference type="SUPFAM" id="SSF55729">
    <property type="entry name" value="Acyl-CoA N-acyltransferases (Nat)"/>
    <property type="match status" value="2"/>
</dbReference>
<dbReference type="InterPro" id="IPR016181">
    <property type="entry name" value="Acyl_CoA_acyltransferase"/>
</dbReference>
<dbReference type="GO" id="GO:0005840">
    <property type="term" value="C:ribosome"/>
    <property type="evidence" value="ECO:0007669"/>
    <property type="project" value="UniProtKB-KW"/>
</dbReference>
<dbReference type="Pfam" id="PF13508">
    <property type="entry name" value="Acetyltransf_7"/>
    <property type="match status" value="1"/>
</dbReference>
<dbReference type="EMBL" id="UESZ01000001">
    <property type="protein sequence ID" value="SSA36011.1"/>
    <property type="molecule type" value="Genomic_DNA"/>
</dbReference>
<dbReference type="InterPro" id="IPR050832">
    <property type="entry name" value="Bact_Acetyltransf"/>
</dbReference>
<dbReference type="AlphaFoldDB" id="A0A2Y8ZUH9"/>
<feature type="domain" description="N-acetyltransferase" evidence="3">
    <location>
        <begin position="172"/>
        <end position="317"/>
    </location>
</feature>
<keyword evidence="1" id="KW-0808">Transferase</keyword>
<evidence type="ECO:0000256" key="2">
    <source>
        <dbReference type="ARBA" id="ARBA00023315"/>
    </source>
</evidence>
<keyword evidence="5" id="KW-1185">Reference proteome</keyword>
<protein>
    <submittedName>
        <fullName evidence="4">Ribosomal protein S18 acetylase RimI</fullName>
    </submittedName>
</protein>
<dbReference type="CDD" id="cd04301">
    <property type="entry name" value="NAT_SF"/>
    <property type="match status" value="2"/>
</dbReference>